<protein>
    <submittedName>
        <fullName evidence="1">Uncharacterized protein</fullName>
    </submittedName>
</protein>
<sequence>MPMDRPCVGPSSEDYEWPGSIHQAGWRVEVPPRFPLLIPGGGGPIAGHQTSEEVAFCGISSPLSFRRERWEKRWRLQWLVVGHHSLGYVVGAPLGRSRDIGDLVGGVVAGDGVTTTRNQR</sequence>
<accession>A0A2I0K466</accession>
<proteinExistence type="predicted"/>
<gene>
    <name evidence="1" type="ORF">CRG98_016236</name>
</gene>
<name>A0A2I0K466_PUNGR</name>
<dbReference type="EMBL" id="PGOL01000891">
    <property type="protein sequence ID" value="PKI63348.1"/>
    <property type="molecule type" value="Genomic_DNA"/>
</dbReference>
<dbReference type="AlphaFoldDB" id="A0A2I0K466"/>
<dbReference type="Proteomes" id="UP000233551">
    <property type="component" value="Unassembled WGS sequence"/>
</dbReference>
<organism evidence="1 2">
    <name type="scientific">Punica granatum</name>
    <name type="common">Pomegranate</name>
    <dbReference type="NCBI Taxonomy" id="22663"/>
    <lineage>
        <taxon>Eukaryota</taxon>
        <taxon>Viridiplantae</taxon>
        <taxon>Streptophyta</taxon>
        <taxon>Embryophyta</taxon>
        <taxon>Tracheophyta</taxon>
        <taxon>Spermatophyta</taxon>
        <taxon>Magnoliopsida</taxon>
        <taxon>eudicotyledons</taxon>
        <taxon>Gunneridae</taxon>
        <taxon>Pentapetalae</taxon>
        <taxon>rosids</taxon>
        <taxon>malvids</taxon>
        <taxon>Myrtales</taxon>
        <taxon>Lythraceae</taxon>
        <taxon>Punica</taxon>
    </lineage>
</organism>
<evidence type="ECO:0000313" key="2">
    <source>
        <dbReference type="Proteomes" id="UP000233551"/>
    </source>
</evidence>
<evidence type="ECO:0000313" key="1">
    <source>
        <dbReference type="EMBL" id="PKI63348.1"/>
    </source>
</evidence>
<comment type="caution">
    <text evidence="1">The sequence shown here is derived from an EMBL/GenBank/DDBJ whole genome shotgun (WGS) entry which is preliminary data.</text>
</comment>
<reference evidence="1 2" key="1">
    <citation type="submission" date="2017-11" db="EMBL/GenBank/DDBJ databases">
        <title>De-novo sequencing of pomegranate (Punica granatum L.) genome.</title>
        <authorList>
            <person name="Akparov Z."/>
            <person name="Amiraslanov A."/>
            <person name="Hajiyeva S."/>
            <person name="Abbasov M."/>
            <person name="Kaur K."/>
            <person name="Hamwieh A."/>
            <person name="Solovyev V."/>
            <person name="Salamov A."/>
            <person name="Braich B."/>
            <person name="Kosarev P."/>
            <person name="Mahmoud A."/>
            <person name="Hajiyev E."/>
            <person name="Babayeva S."/>
            <person name="Izzatullayeva V."/>
            <person name="Mammadov A."/>
            <person name="Mammadov A."/>
            <person name="Sharifova S."/>
            <person name="Ojaghi J."/>
            <person name="Eynullazada K."/>
            <person name="Bayramov B."/>
            <person name="Abdulazimova A."/>
            <person name="Shahmuradov I."/>
        </authorList>
    </citation>
    <scope>NUCLEOTIDE SEQUENCE [LARGE SCALE GENOMIC DNA]</scope>
    <source>
        <strain evidence="2">cv. AG2017</strain>
        <tissue evidence="1">Leaf</tissue>
    </source>
</reference>
<keyword evidence="2" id="KW-1185">Reference proteome</keyword>